<accession>A0A5J4W3L5</accession>
<gene>
    <name evidence="1" type="ORF">EZS28_015098</name>
</gene>
<dbReference type="OrthoDB" id="420169at2759"/>
<evidence type="ECO:0000313" key="2">
    <source>
        <dbReference type="Proteomes" id="UP000324800"/>
    </source>
</evidence>
<dbReference type="EMBL" id="SNRW01003609">
    <property type="protein sequence ID" value="KAA6389375.1"/>
    <property type="molecule type" value="Genomic_DNA"/>
</dbReference>
<dbReference type="Proteomes" id="UP000324800">
    <property type="component" value="Unassembled WGS sequence"/>
</dbReference>
<reference evidence="1 2" key="1">
    <citation type="submission" date="2019-03" db="EMBL/GenBank/DDBJ databases">
        <title>Single cell metagenomics reveals metabolic interactions within the superorganism composed of flagellate Streblomastix strix and complex community of Bacteroidetes bacteria on its surface.</title>
        <authorList>
            <person name="Treitli S.C."/>
            <person name="Kolisko M."/>
            <person name="Husnik F."/>
            <person name="Keeling P."/>
            <person name="Hampl V."/>
        </authorList>
    </citation>
    <scope>NUCLEOTIDE SEQUENCE [LARGE SCALE GENOMIC DNA]</scope>
    <source>
        <strain evidence="1">ST1C</strain>
    </source>
</reference>
<evidence type="ECO:0000313" key="1">
    <source>
        <dbReference type="EMBL" id="KAA6389375.1"/>
    </source>
</evidence>
<proteinExistence type="predicted"/>
<sequence>MGKDLDDDAYSDSERGSVTIKGVTGGDFQIKTSIINVPQPANKQIKNLDFRQVLAITNLIKFKMEGSEFIKQILKKLDFATIPDLENAFLHVKDSKNLLPYFDFTLQGRLFKYSGLPF</sequence>
<organism evidence="1 2">
    <name type="scientific">Streblomastix strix</name>
    <dbReference type="NCBI Taxonomy" id="222440"/>
    <lineage>
        <taxon>Eukaryota</taxon>
        <taxon>Metamonada</taxon>
        <taxon>Preaxostyla</taxon>
        <taxon>Oxymonadida</taxon>
        <taxon>Streblomastigidae</taxon>
        <taxon>Streblomastix</taxon>
    </lineage>
</organism>
<comment type="caution">
    <text evidence="1">The sequence shown here is derived from an EMBL/GenBank/DDBJ whole genome shotgun (WGS) entry which is preliminary data.</text>
</comment>
<dbReference type="AlphaFoldDB" id="A0A5J4W3L5"/>
<name>A0A5J4W3L5_9EUKA</name>
<protein>
    <submittedName>
        <fullName evidence="1">Uncharacterized protein</fullName>
    </submittedName>
</protein>